<accession>A0AAD7PVR0</accession>
<protein>
    <submittedName>
        <fullName evidence="1">Late embryogenesis abundant protein</fullName>
    </submittedName>
</protein>
<dbReference type="EMBL" id="JARAOO010000005">
    <property type="protein sequence ID" value="KAJ7969074.1"/>
    <property type="molecule type" value="Genomic_DNA"/>
</dbReference>
<organism evidence="1 2">
    <name type="scientific">Quillaja saponaria</name>
    <name type="common">Soap bark tree</name>
    <dbReference type="NCBI Taxonomy" id="32244"/>
    <lineage>
        <taxon>Eukaryota</taxon>
        <taxon>Viridiplantae</taxon>
        <taxon>Streptophyta</taxon>
        <taxon>Embryophyta</taxon>
        <taxon>Tracheophyta</taxon>
        <taxon>Spermatophyta</taxon>
        <taxon>Magnoliopsida</taxon>
        <taxon>eudicotyledons</taxon>
        <taxon>Gunneridae</taxon>
        <taxon>Pentapetalae</taxon>
        <taxon>rosids</taxon>
        <taxon>fabids</taxon>
        <taxon>Fabales</taxon>
        <taxon>Quillajaceae</taxon>
        <taxon>Quillaja</taxon>
    </lineage>
</organism>
<dbReference type="AlphaFoldDB" id="A0AAD7PVR0"/>
<comment type="caution">
    <text evidence="1">The sequence shown here is derived from an EMBL/GenBank/DDBJ whole genome shotgun (WGS) entry which is preliminary data.</text>
</comment>
<dbReference type="Proteomes" id="UP001163823">
    <property type="component" value="Chromosome 5"/>
</dbReference>
<dbReference type="KEGG" id="qsa:O6P43_013086"/>
<reference evidence="1" key="1">
    <citation type="journal article" date="2023" name="Science">
        <title>Elucidation of the pathway for biosynthesis of saponin adjuvants from the soapbark tree.</title>
        <authorList>
            <person name="Reed J."/>
            <person name="Orme A."/>
            <person name="El-Demerdash A."/>
            <person name="Owen C."/>
            <person name="Martin L.B.B."/>
            <person name="Misra R.C."/>
            <person name="Kikuchi S."/>
            <person name="Rejzek M."/>
            <person name="Martin A.C."/>
            <person name="Harkess A."/>
            <person name="Leebens-Mack J."/>
            <person name="Louveau T."/>
            <person name="Stephenson M.J."/>
            <person name="Osbourn A."/>
        </authorList>
    </citation>
    <scope>NUCLEOTIDE SEQUENCE</scope>
    <source>
        <strain evidence="1">S10</strain>
    </source>
</reference>
<sequence length="98" mass="10858">MFPTSAPIPSFKQDKRGQTAFHVSLTTIDSSVHVLAVGDINTDLSHGSISFHVRVMGNAWVGSGEWMKRWRLRIWCEDLAVEVSSGKLLGGGKKFTVW</sequence>
<gene>
    <name evidence="1" type="ORF">O6P43_013086</name>
</gene>
<keyword evidence="2" id="KW-1185">Reference proteome</keyword>
<evidence type="ECO:0000313" key="1">
    <source>
        <dbReference type="EMBL" id="KAJ7969074.1"/>
    </source>
</evidence>
<name>A0AAD7PVR0_QUISA</name>
<evidence type="ECO:0000313" key="2">
    <source>
        <dbReference type="Proteomes" id="UP001163823"/>
    </source>
</evidence>
<proteinExistence type="predicted"/>